<dbReference type="EMBL" id="JAGPXC010000004">
    <property type="protein sequence ID" value="KAH6653783.1"/>
    <property type="molecule type" value="Genomic_DNA"/>
</dbReference>
<evidence type="ECO:0000256" key="1">
    <source>
        <dbReference type="SAM" id="MobiDB-lite"/>
    </source>
</evidence>
<protein>
    <submittedName>
        <fullName evidence="2">Uncharacterized protein</fullName>
    </submittedName>
</protein>
<dbReference type="Proteomes" id="UP000758603">
    <property type="component" value="Unassembled WGS sequence"/>
</dbReference>
<reference evidence="2" key="1">
    <citation type="journal article" date="2021" name="Nat. Commun.">
        <title>Genetic determinants of endophytism in the Arabidopsis root mycobiome.</title>
        <authorList>
            <person name="Mesny F."/>
            <person name="Miyauchi S."/>
            <person name="Thiergart T."/>
            <person name="Pickel B."/>
            <person name="Atanasova L."/>
            <person name="Karlsson M."/>
            <person name="Huettel B."/>
            <person name="Barry K.W."/>
            <person name="Haridas S."/>
            <person name="Chen C."/>
            <person name="Bauer D."/>
            <person name="Andreopoulos W."/>
            <person name="Pangilinan J."/>
            <person name="LaButti K."/>
            <person name="Riley R."/>
            <person name="Lipzen A."/>
            <person name="Clum A."/>
            <person name="Drula E."/>
            <person name="Henrissat B."/>
            <person name="Kohler A."/>
            <person name="Grigoriev I.V."/>
            <person name="Martin F.M."/>
            <person name="Hacquard S."/>
        </authorList>
    </citation>
    <scope>NUCLEOTIDE SEQUENCE</scope>
    <source>
        <strain evidence="2">MPI-SDFR-AT-0073</strain>
    </source>
</reference>
<sequence length="256" mass="29555">MIANNQHKTYDLFRDCLSTVLIEKVTKSEPRSRRRAKSKNAPDNTRPAEDQDNGLKDAEELAEFIEYIASETFECLPDELKTLDYYIYAKDEDLQTRYALPITGDDVASIVPSLDPSISESLITYGITDERRQGSNEFLAPVLTSFMASISTAPPPPSSTRSKVAACELCDRDWIPLTYHHLIPRFVHAKAIKRGWHREENLQRVAWLCRACHSFVHQFASHEDLARYYYTVDLLLDQNEIVQFAKWISRLRWKGR</sequence>
<accession>A0A9P8UKH5</accession>
<name>A0A9P8UKH5_9PEZI</name>
<comment type="caution">
    <text evidence="2">The sequence shown here is derived from an EMBL/GenBank/DDBJ whole genome shotgun (WGS) entry which is preliminary data.</text>
</comment>
<gene>
    <name evidence="2" type="ORF">BKA67DRAFT_563153</name>
</gene>
<keyword evidence="3" id="KW-1185">Reference proteome</keyword>
<feature type="region of interest" description="Disordered" evidence="1">
    <location>
        <begin position="28"/>
        <end position="55"/>
    </location>
</feature>
<dbReference type="GeneID" id="70131540"/>
<feature type="compositionally biased region" description="Basic and acidic residues" evidence="1">
    <location>
        <begin position="46"/>
        <end position="55"/>
    </location>
</feature>
<evidence type="ECO:0000313" key="3">
    <source>
        <dbReference type="Proteomes" id="UP000758603"/>
    </source>
</evidence>
<dbReference type="PANTHER" id="PTHR37827">
    <property type="entry name" value="TUDOR DOMAIN-CONTAINING PROTEIN"/>
    <property type="match status" value="1"/>
</dbReference>
<proteinExistence type="predicted"/>
<dbReference type="PANTHER" id="PTHR37827:SF1">
    <property type="entry name" value="HNH DOMAIN-CONTAINING PROTEIN"/>
    <property type="match status" value="1"/>
</dbReference>
<dbReference type="RefSeq" id="XP_045958053.1">
    <property type="nucleotide sequence ID" value="XM_046102648.1"/>
</dbReference>
<evidence type="ECO:0000313" key="2">
    <source>
        <dbReference type="EMBL" id="KAH6653783.1"/>
    </source>
</evidence>
<dbReference type="OrthoDB" id="4850648at2759"/>
<organism evidence="2 3">
    <name type="scientific">Truncatella angustata</name>
    <dbReference type="NCBI Taxonomy" id="152316"/>
    <lineage>
        <taxon>Eukaryota</taxon>
        <taxon>Fungi</taxon>
        <taxon>Dikarya</taxon>
        <taxon>Ascomycota</taxon>
        <taxon>Pezizomycotina</taxon>
        <taxon>Sordariomycetes</taxon>
        <taxon>Xylariomycetidae</taxon>
        <taxon>Amphisphaeriales</taxon>
        <taxon>Sporocadaceae</taxon>
        <taxon>Truncatella</taxon>
    </lineage>
</organism>
<dbReference type="AlphaFoldDB" id="A0A9P8UKH5"/>